<feature type="compositionally biased region" description="Low complexity" evidence="2">
    <location>
        <begin position="1451"/>
        <end position="1473"/>
    </location>
</feature>
<gene>
    <name evidence="3" type="ORF">Vafri_4976</name>
</gene>
<comment type="caution">
    <text evidence="3">The sequence shown here is derived from an EMBL/GenBank/DDBJ whole genome shotgun (WGS) entry which is preliminary data.</text>
</comment>
<feature type="region of interest" description="Disordered" evidence="2">
    <location>
        <begin position="2256"/>
        <end position="2310"/>
    </location>
</feature>
<feature type="compositionally biased region" description="Polar residues" evidence="2">
    <location>
        <begin position="1585"/>
        <end position="1599"/>
    </location>
</feature>
<feature type="compositionally biased region" description="Low complexity" evidence="2">
    <location>
        <begin position="2283"/>
        <end position="2307"/>
    </location>
</feature>
<dbReference type="Proteomes" id="UP000747399">
    <property type="component" value="Unassembled WGS sequence"/>
</dbReference>
<feature type="compositionally biased region" description="Low complexity" evidence="2">
    <location>
        <begin position="1843"/>
        <end position="1856"/>
    </location>
</feature>
<feature type="compositionally biased region" description="Polar residues" evidence="2">
    <location>
        <begin position="1422"/>
        <end position="1435"/>
    </location>
</feature>
<dbReference type="PANTHER" id="PTHR34491:SF74">
    <property type="entry name" value="DUF4456 DOMAIN-CONTAINING PROTEIN"/>
    <property type="match status" value="1"/>
</dbReference>
<feature type="region of interest" description="Disordered" evidence="2">
    <location>
        <begin position="2203"/>
        <end position="2227"/>
    </location>
</feature>
<feature type="region of interest" description="Disordered" evidence="2">
    <location>
        <begin position="2153"/>
        <end position="2178"/>
    </location>
</feature>
<feature type="compositionally biased region" description="Low complexity" evidence="2">
    <location>
        <begin position="1628"/>
        <end position="1646"/>
    </location>
</feature>
<feature type="compositionally biased region" description="Low complexity" evidence="2">
    <location>
        <begin position="1489"/>
        <end position="1515"/>
    </location>
</feature>
<dbReference type="EMBL" id="BNCO01000005">
    <property type="protein sequence ID" value="GIL48458.1"/>
    <property type="molecule type" value="Genomic_DNA"/>
</dbReference>
<feature type="region of interest" description="Disordered" evidence="2">
    <location>
        <begin position="835"/>
        <end position="861"/>
    </location>
</feature>
<feature type="region of interest" description="Disordered" evidence="2">
    <location>
        <begin position="1719"/>
        <end position="2042"/>
    </location>
</feature>
<feature type="compositionally biased region" description="Gly residues" evidence="2">
    <location>
        <begin position="432"/>
        <end position="441"/>
    </location>
</feature>
<feature type="region of interest" description="Disordered" evidence="2">
    <location>
        <begin position="915"/>
        <end position="1046"/>
    </location>
</feature>
<evidence type="ECO:0000313" key="3">
    <source>
        <dbReference type="EMBL" id="GIL48458.1"/>
    </source>
</evidence>
<feature type="compositionally biased region" description="Low complexity" evidence="2">
    <location>
        <begin position="962"/>
        <end position="1004"/>
    </location>
</feature>
<feature type="region of interest" description="Disordered" evidence="2">
    <location>
        <begin position="1392"/>
        <end position="1530"/>
    </location>
</feature>
<feature type="compositionally biased region" description="Polar residues" evidence="2">
    <location>
        <begin position="1077"/>
        <end position="1092"/>
    </location>
</feature>
<feature type="compositionally biased region" description="Low complexity" evidence="2">
    <location>
        <begin position="2215"/>
        <end position="2227"/>
    </location>
</feature>
<feature type="region of interest" description="Disordered" evidence="2">
    <location>
        <begin position="192"/>
        <end position="218"/>
    </location>
</feature>
<feature type="region of interest" description="Disordered" evidence="2">
    <location>
        <begin position="475"/>
        <end position="550"/>
    </location>
</feature>
<evidence type="ECO:0000256" key="1">
    <source>
        <dbReference type="SAM" id="Coils"/>
    </source>
</evidence>
<feature type="compositionally biased region" description="Basic and acidic residues" evidence="2">
    <location>
        <begin position="72"/>
        <end position="82"/>
    </location>
</feature>
<feature type="region of interest" description="Disordered" evidence="2">
    <location>
        <begin position="64"/>
        <end position="116"/>
    </location>
</feature>
<feature type="compositionally biased region" description="Low complexity" evidence="2">
    <location>
        <begin position="917"/>
        <end position="928"/>
    </location>
</feature>
<feature type="region of interest" description="Disordered" evidence="2">
    <location>
        <begin position="612"/>
        <end position="648"/>
    </location>
</feature>
<feature type="compositionally biased region" description="Basic and acidic residues" evidence="2">
    <location>
        <begin position="634"/>
        <end position="648"/>
    </location>
</feature>
<feature type="compositionally biased region" description="Low complexity" evidence="2">
    <location>
        <begin position="1167"/>
        <end position="1178"/>
    </location>
</feature>
<feature type="region of interest" description="Disordered" evidence="2">
    <location>
        <begin position="2468"/>
        <end position="2496"/>
    </location>
</feature>
<feature type="compositionally biased region" description="Gly residues" evidence="2">
    <location>
        <begin position="480"/>
        <end position="494"/>
    </location>
</feature>
<feature type="compositionally biased region" description="Low complexity" evidence="2">
    <location>
        <begin position="498"/>
        <end position="513"/>
    </location>
</feature>
<feature type="region of interest" description="Disordered" evidence="2">
    <location>
        <begin position="1569"/>
        <end position="1600"/>
    </location>
</feature>
<name>A0A8J4AV10_9CHLO</name>
<feature type="compositionally biased region" description="Low complexity" evidence="2">
    <location>
        <begin position="1027"/>
        <end position="1045"/>
    </location>
</feature>
<feature type="compositionally biased region" description="Low complexity" evidence="2">
    <location>
        <begin position="935"/>
        <end position="948"/>
    </location>
</feature>
<feature type="compositionally biased region" description="Low complexity" evidence="2">
    <location>
        <begin position="2029"/>
        <end position="2042"/>
    </location>
</feature>
<feature type="compositionally biased region" description="Basic and acidic residues" evidence="2">
    <location>
        <begin position="1569"/>
        <end position="1583"/>
    </location>
</feature>
<feature type="compositionally biased region" description="Gly residues" evidence="2">
    <location>
        <begin position="1734"/>
        <end position="1753"/>
    </location>
</feature>
<protein>
    <submittedName>
        <fullName evidence="3">Uncharacterized protein</fullName>
    </submittedName>
</protein>
<feature type="compositionally biased region" description="Polar residues" evidence="2">
    <location>
        <begin position="106"/>
        <end position="116"/>
    </location>
</feature>
<feature type="compositionally biased region" description="Gly residues" evidence="2">
    <location>
        <begin position="1775"/>
        <end position="1797"/>
    </location>
</feature>
<feature type="coiled-coil region" evidence="1">
    <location>
        <begin position="2046"/>
        <end position="2150"/>
    </location>
</feature>
<feature type="compositionally biased region" description="Basic and acidic residues" evidence="2">
    <location>
        <begin position="413"/>
        <end position="423"/>
    </location>
</feature>
<keyword evidence="1" id="KW-0175">Coiled coil</keyword>
<feature type="compositionally biased region" description="Acidic residues" evidence="2">
    <location>
        <begin position="1810"/>
        <end position="1819"/>
    </location>
</feature>
<evidence type="ECO:0000256" key="2">
    <source>
        <dbReference type="SAM" id="MobiDB-lite"/>
    </source>
</evidence>
<feature type="region of interest" description="Disordered" evidence="2">
    <location>
        <begin position="396"/>
        <end position="443"/>
    </location>
</feature>
<dbReference type="PANTHER" id="PTHR34491">
    <property type="entry name" value="A-TYPE INCLUSION PROTEIN, PUTATIVE-RELATED"/>
    <property type="match status" value="1"/>
</dbReference>
<feature type="region of interest" description="Disordered" evidence="2">
    <location>
        <begin position="242"/>
        <end position="261"/>
    </location>
</feature>
<evidence type="ECO:0000313" key="4">
    <source>
        <dbReference type="Proteomes" id="UP000747399"/>
    </source>
</evidence>
<feature type="compositionally biased region" description="Basic and acidic residues" evidence="2">
    <location>
        <begin position="514"/>
        <end position="535"/>
    </location>
</feature>
<accession>A0A8J4AV10</accession>
<sequence>MATQSKNEVAAGALVAYIKHKDFGIRHQTDRTLRTIRGESIERMYRSRQAVDALQLADETDLSTGQLNVRSHRNDDTNDARIKSRGAPKRGASTPGKASAARDRSNGSGDATSSISSLRQLPQRYLGTVFEAAGGTSAARCADLSAATPMPIKGSGNAAAALVGGGLFSTRTSLAGASSPAVQALGGLRRVRSTSSTAGGTSGAAYSHKEAGPDDTCTPGTSYVADAAIALVRASEALRSNWKSLESPKRSDSEASEGEQLERREYVGRKIGSRKAKRPASAVLGVRQRVAAAAPMTLATPLSSGGGGANEGPAHKRQQRLRSPQVSLAGAGRGWEECEALGSSGGVLRQVHNTSEGGAKWRARRDDVPMVRSGSRTAADGIAFGGNAVGTLGARGQRGGCIHSSSSSSSSDDDQRLPRDRGIVETGKGRRGGVSSGGASGGLDAVAARRRSGSVGGGLMAGGWFELASSNPIAARGAGRSTGGGGRSTGGGQGILHSYSYNISSSSSSTSTSHDGDREDAVERMDAVDALDGKRSSASPRGVRASNGGGLTAVTSVASSTALAPHESAGMSKLRGQIERARQSLLRLQLSSGGGGPPLPQDAVGVRRSGPVGLGASQGGIGPNMGAGPGRGDSGSDDRNHDVVRGSPDDDISMLLSALLEGQLSSAQEGYSVAAMATAAATSGGGSKVRFAAAYPYGAAAAARGDEDDDEPWRIPARPLPPGKLVRLLRALQQLHLRNPQLLRSRRHGRRLWRLLQGVSTGDGEAEMLLDTVTGGRGAVGAAPMQRRAINDRSSGGGSAVAALAAAMFGVGGGPAKSSDGCTSSTDVRFRAVATAQAPAGQRPLRTDRGTPLEVKPSASRSLAQWQEASLLAQEMEEQDAWREVARTREVRGLDAAGKMRNYLGMDRTGYSPRSYGGAASSAVAANVPTRPRRSGSVSPVSGRRSSSAHPSPQEAAKSPGSSRAHQVAAAARSHSAGAGRSAASSSAARNSTQTRSTAAATAAQMPDDSQSRQRRLLPMAVTSAGSTTGRTSPISPTITTGSSRVEGAAMAVASSVLSRSPRSLGGRGPGSPSLSNQQFLPSPGLTNSNEATPAAARTPALVDKSQSSSMQAAAVWRNSLIGIAGPSAQPGATENLLQQAVACSVAGRSKSPGNLLTYGPSLALLRPASSSSPRSPRSGGGTVAATMTSEMPFLGTRRRSASPTADMSDATGGGKVRWQSTSPPQVAMSGPGQSITRSRSASPGIARPATAAELVGGRTRQLDSAADRSPTFSATGALNRTPAPSIAGASPSLPGVTSHPATAPAAAGTYRTPPMKASPPRRWRPAGPAPQRVAAGSEHMAAAHRYSPSRPRGAVKTSTRDTRDPVALTNAVRELRAAIAARSLSLAIQASGTSPKLRVRSQPVLTTVAPSRHSQAKRPGQSESPAAPNQQPQSGVIGLTPRVHERRKASAAAAAVTKQQGNQQQNITQKRLPPSPLPPPPSAETRQGTSSPGGHSRSPSPVPSSPITSAAATPEADKTPESRQPQILAQRDGLIHQASHSQQFPYTRVAALPSGRIQQALSDLHHRSACDDGVDGEPHGRVDSSASSPASRLQNPISQPGAAEVAIAGTGLSTRSGAAALPSALQRLPQPSHHPQRQPSSLSPQREYHDADADSAESPFAVADEAAVAAAEARRGIGSDIFGRWVQPAPMDGQFSLPSGMTPTDTLSWWSSSTTWDLGQRNHGAHSGERGGGDQGRGGGSGAGGGGGGGGSDRNRGGGGGEKHGGARKDGDGARGGAGPSGGAGRSGIGGGGGRGGGREDPSDSSDGGGDDGGDDAMGEPSEQVEGKDEDQHNASELSLGSKAAAMASTATKASRGVVRRKPAAAGSPTATAESRGASVLDAGVQFPWEYKSPPRFSPRSAAQSPKRGSGESQFNSDDSHESTHFSSGGARVPRQHGRRGAGGKGKVPLQARVQPQPRESASPPTPSSPLASSPLPSTAIAAARAAADAAAASHAAARAKLASSPSPSPSPSPVAAGSSPPPSTGQRSRSPSPLSAAVSPSLRAADLAARCRELEQQLKEVYREMDELVSRAQGAKGVVSDGVDDLRQQLATMEAALATLETENRELREAVRHSRTTYDNAAALAAKIARLQEKVDLLTLDKRELQVQLDLARLSPRSATPGRGTTPHPSPPDPARQQQHIIEALLEQVAELQQEKAALQEHNRQLTQRAGVQQQQQQLQQQPASRSAGKGYAAAAMVAATATATAAAVAPASAAADSGSTPSTVPRTAPAQVAAHPPQWSRSQSRSPSTSPAAANASNLALKSGSRGDADGVMMARIAQLQRQVRVLTAENDNLRCQGAMARAGPSERQAQIRNLQGQVQSLGQQLESERWARSQLNDMQAQAVGPTAVPERQSPPSVSQPTQHQAAPRRSSISLPPPPQPQLHQPRQRQQQQPYGPVATAIVYGPISSPPTGGKRVADFQVTVEPMGPGRQGQVVSPAARDSGTLFMQGPYR</sequence>
<feature type="compositionally biased region" description="Low complexity" evidence="2">
    <location>
        <begin position="1970"/>
        <end position="2007"/>
    </location>
</feature>
<feature type="compositionally biased region" description="Gly residues" evidence="2">
    <location>
        <begin position="612"/>
        <end position="633"/>
    </location>
</feature>
<feature type="compositionally biased region" description="Polar residues" evidence="2">
    <location>
        <begin position="1404"/>
        <end position="1414"/>
    </location>
</feature>
<feature type="compositionally biased region" description="Polar residues" evidence="2">
    <location>
        <begin position="1232"/>
        <end position="1242"/>
    </location>
</feature>
<feature type="compositionally biased region" description="Basic and acidic residues" evidence="2">
    <location>
        <begin position="1754"/>
        <end position="1774"/>
    </location>
</feature>
<feature type="compositionally biased region" description="Low complexity" evidence="2">
    <location>
        <begin position="2425"/>
        <end position="2437"/>
    </location>
</feature>
<feature type="region of interest" description="Disordered" evidence="2">
    <location>
        <begin position="299"/>
        <end position="328"/>
    </location>
</feature>
<feature type="region of interest" description="Disordered" evidence="2">
    <location>
        <begin position="1167"/>
        <end position="1364"/>
    </location>
</feature>
<feature type="compositionally biased region" description="Polar residues" evidence="2">
    <location>
        <begin position="2397"/>
        <end position="2408"/>
    </location>
</feature>
<proteinExistence type="predicted"/>
<feature type="region of interest" description="Disordered" evidence="2">
    <location>
        <begin position="1060"/>
        <end position="1106"/>
    </location>
</feature>
<feature type="compositionally biased region" description="Low complexity" evidence="2">
    <location>
        <begin position="2256"/>
        <end position="2266"/>
    </location>
</feature>
<feature type="region of interest" description="Disordered" evidence="2">
    <location>
        <begin position="2386"/>
        <end position="2438"/>
    </location>
</feature>
<feature type="compositionally biased region" description="Low complexity" evidence="2">
    <location>
        <begin position="1060"/>
        <end position="1076"/>
    </location>
</feature>
<keyword evidence="4" id="KW-1185">Reference proteome</keyword>
<feature type="region of interest" description="Disordered" evidence="2">
    <location>
        <begin position="1628"/>
        <end position="1658"/>
    </location>
</feature>
<feature type="compositionally biased region" description="Pro residues" evidence="2">
    <location>
        <begin position="1474"/>
        <end position="1483"/>
    </location>
</feature>
<feature type="compositionally biased region" description="Basic and acidic residues" evidence="2">
    <location>
        <begin position="1826"/>
        <end position="1835"/>
    </location>
</feature>
<reference evidence="3" key="1">
    <citation type="journal article" date="2021" name="Proc. Natl. Acad. Sci. U.S.A.">
        <title>Three genomes in the algal genus Volvox reveal the fate of a haploid sex-determining region after a transition to homothallism.</title>
        <authorList>
            <person name="Yamamoto K."/>
            <person name="Hamaji T."/>
            <person name="Kawai-Toyooka H."/>
            <person name="Matsuzaki R."/>
            <person name="Takahashi F."/>
            <person name="Nishimura Y."/>
            <person name="Kawachi M."/>
            <person name="Noguchi H."/>
            <person name="Minakuchi Y."/>
            <person name="Umen J.G."/>
            <person name="Toyoda A."/>
            <person name="Nozaki H."/>
        </authorList>
    </citation>
    <scope>NUCLEOTIDE SEQUENCE</scope>
    <source>
        <strain evidence="3">NIES-3780</strain>
    </source>
</reference>
<organism evidence="3 4">
    <name type="scientific">Volvox africanus</name>
    <dbReference type="NCBI Taxonomy" id="51714"/>
    <lineage>
        <taxon>Eukaryota</taxon>
        <taxon>Viridiplantae</taxon>
        <taxon>Chlorophyta</taxon>
        <taxon>core chlorophytes</taxon>
        <taxon>Chlorophyceae</taxon>
        <taxon>CS clade</taxon>
        <taxon>Chlamydomonadales</taxon>
        <taxon>Volvocaceae</taxon>
        <taxon>Volvox</taxon>
    </lineage>
</organism>
<feature type="compositionally biased region" description="Low complexity" evidence="2">
    <location>
        <begin position="193"/>
        <end position="205"/>
    </location>
</feature>